<dbReference type="InterPro" id="IPR036653">
    <property type="entry name" value="CinA-like_C"/>
</dbReference>
<dbReference type="Gene3D" id="3.40.980.10">
    <property type="entry name" value="MoaB/Mog-like domain"/>
    <property type="match status" value="1"/>
</dbReference>
<dbReference type="InterPro" id="IPR036425">
    <property type="entry name" value="MoaB/Mog-like_dom_sf"/>
</dbReference>
<dbReference type="NCBIfam" id="TIGR00199">
    <property type="entry name" value="PncC_domain"/>
    <property type="match status" value="1"/>
</dbReference>
<dbReference type="InterPro" id="IPR008136">
    <property type="entry name" value="CinA_C"/>
</dbReference>
<evidence type="ECO:0000313" key="3">
    <source>
        <dbReference type="EMBL" id="SEA11224.1"/>
    </source>
</evidence>
<dbReference type="OrthoDB" id="9801454at2"/>
<evidence type="ECO:0000259" key="2">
    <source>
        <dbReference type="SMART" id="SM00852"/>
    </source>
</evidence>
<sequence>MQRVTATILTIGDELLIGQVIDTNGAWLGQVLNSIGVWVSRRVLIGDNETDILQALDEASASSDIIIITGGLGPTKDDLTKGILNEYFGGKLVLHEPSLEIIKGIFEKSNRPMLPVNIQQAEVPDVCTVLLNSRGTAPGMQFERAGKLFFSLPGVPYEMKGLTEQYVLKAIQTKFSLGEVSHRTMTTMGLGESFVAERIADIEDHLPGNIKLAYLPGHQAVRLRLTEVLQSGDSSLIDTYFHQIKERLSEIVVTDQDISLPELIAALLIKFNKRVTTAESCTGGYLAAGLTALSGASAYIHGSVVSYDNAVKENLLKVPASVLKTEGAVSEPVVIQMAKQVRILMHADYSIAVSGILGPTGGTEDKPVGTVWIAVASEREVVTKLCHFRYDRLHNREATTLQALNLLRKLIEAENPLPEFPG</sequence>
<dbReference type="SUPFAM" id="SSF142433">
    <property type="entry name" value="CinA-like"/>
    <property type="match status" value="1"/>
</dbReference>
<dbReference type="InterPro" id="IPR041424">
    <property type="entry name" value="CinA_KH"/>
</dbReference>
<dbReference type="NCBIfam" id="TIGR00177">
    <property type="entry name" value="molyb_syn"/>
    <property type="match status" value="1"/>
</dbReference>
<dbReference type="InterPro" id="IPR001453">
    <property type="entry name" value="MoaB/Mog_dom"/>
</dbReference>
<keyword evidence="4" id="KW-1185">Reference proteome</keyword>
<dbReference type="PANTHER" id="PTHR13939">
    <property type="entry name" value="NICOTINAMIDE-NUCLEOTIDE AMIDOHYDROLASE PNCC"/>
    <property type="match status" value="1"/>
</dbReference>
<dbReference type="InterPro" id="IPR008135">
    <property type="entry name" value="Competence-induced_CinA"/>
</dbReference>
<dbReference type="Proteomes" id="UP000199041">
    <property type="component" value="Unassembled WGS sequence"/>
</dbReference>
<feature type="domain" description="MoaB/Mog" evidence="2">
    <location>
        <begin position="7"/>
        <end position="173"/>
    </location>
</feature>
<dbReference type="NCBIfam" id="TIGR00200">
    <property type="entry name" value="cinA_nterm"/>
    <property type="match status" value="1"/>
</dbReference>
<dbReference type="PIRSF" id="PIRSF006728">
    <property type="entry name" value="CinA"/>
    <property type="match status" value="1"/>
</dbReference>
<dbReference type="Gene3D" id="3.90.950.20">
    <property type="entry name" value="CinA-like"/>
    <property type="match status" value="1"/>
</dbReference>
<dbReference type="STRING" id="551991.SAMN05192529_10898"/>
<gene>
    <name evidence="3" type="ORF">SAMN05192529_10898</name>
</gene>
<dbReference type="InterPro" id="IPR050101">
    <property type="entry name" value="CinA"/>
</dbReference>
<dbReference type="PANTHER" id="PTHR13939:SF0">
    <property type="entry name" value="NMN AMIDOHYDROLASE-LIKE PROTEIN YFAY"/>
    <property type="match status" value="1"/>
</dbReference>
<evidence type="ECO:0000256" key="1">
    <source>
        <dbReference type="HAMAP-Rule" id="MF_00226"/>
    </source>
</evidence>
<comment type="similarity">
    <text evidence="1">Belongs to the CinA family.</text>
</comment>
<dbReference type="HAMAP" id="MF_00226_B">
    <property type="entry name" value="CinA_B"/>
    <property type="match status" value="1"/>
</dbReference>
<dbReference type="CDD" id="cd00885">
    <property type="entry name" value="cinA"/>
    <property type="match status" value="1"/>
</dbReference>
<proteinExistence type="inferred from homology"/>
<dbReference type="AlphaFoldDB" id="A0A1H3YJM4"/>
<name>A0A1H3YJM4_9BACT</name>
<dbReference type="SUPFAM" id="SSF53218">
    <property type="entry name" value="Molybdenum cofactor biosynthesis proteins"/>
    <property type="match status" value="1"/>
</dbReference>
<dbReference type="Pfam" id="PF00994">
    <property type="entry name" value="MoCF_biosynth"/>
    <property type="match status" value="1"/>
</dbReference>
<accession>A0A1H3YJM4</accession>
<evidence type="ECO:0000313" key="4">
    <source>
        <dbReference type="Proteomes" id="UP000199041"/>
    </source>
</evidence>
<dbReference type="RefSeq" id="WP_091396670.1">
    <property type="nucleotide sequence ID" value="NZ_FNQY01000008.1"/>
</dbReference>
<organism evidence="3 4">
    <name type="scientific">Arachidicoccus rhizosphaerae</name>
    <dbReference type="NCBI Taxonomy" id="551991"/>
    <lineage>
        <taxon>Bacteria</taxon>
        <taxon>Pseudomonadati</taxon>
        <taxon>Bacteroidota</taxon>
        <taxon>Chitinophagia</taxon>
        <taxon>Chitinophagales</taxon>
        <taxon>Chitinophagaceae</taxon>
        <taxon>Arachidicoccus</taxon>
    </lineage>
</organism>
<dbReference type="EMBL" id="FNQY01000008">
    <property type="protein sequence ID" value="SEA11224.1"/>
    <property type="molecule type" value="Genomic_DNA"/>
</dbReference>
<protein>
    <recommendedName>
        <fullName evidence="1">CinA-like protein</fullName>
    </recommendedName>
</protein>
<dbReference type="Pfam" id="PF18146">
    <property type="entry name" value="CinA_KH"/>
    <property type="match status" value="1"/>
</dbReference>
<dbReference type="NCBIfam" id="NF001813">
    <property type="entry name" value="PRK00549.1"/>
    <property type="match status" value="1"/>
</dbReference>
<reference evidence="3 4" key="1">
    <citation type="submission" date="2016-10" db="EMBL/GenBank/DDBJ databases">
        <authorList>
            <person name="de Groot N.N."/>
        </authorList>
    </citation>
    <scope>NUCLEOTIDE SEQUENCE [LARGE SCALE GENOMIC DNA]</scope>
    <source>
        <strain evidence="3 4">Vu-144</strain>
    </source>
</reference>
<dbReference type="SMART" id="SM00852">
    <property type="entry name" value="MoCF_biosynth"/>
    <property type="match status" value="1"/>
</dbReference>
<dbReference type="Pfam" id="PF02464">
    <property type="entry name" value="CinA"/>
    <property type="match status" value="1"/>
</dbReference>
<dbReference type="Gene3D" id="3.30.70.2860">
    <property type="match status" value="1"/>
</dbReference>